<organism evidence="3 4">
    <name type="scientific">Palpita vitrealis nucleopolyhedrovirus</name>
    <dbReference type="NCBI Taxonomy" id="2951960"/>
    <lineage>
        <taxon>Viruses</taxon>
        <taxon>Viruses incertae sedis</taxon>
        <taxon>Naldaviricetes</taxon>
        <taxon>Lefavirales</taxon>
        <taxon>Baculoviridae</taxon>
        <taxon>Alphabaculovirus</taxon>
        <taxon>Alphabaculovirus pavitrealis</taxon>
    </lineage>
</organism>
<keyword evidence="1" id="KW-1133">Transmembrane helix</keyword>
<evidence type="ECO:0000313" key="4">
    <source>
        <dbReference type="Proteomes" id="UP001256712"/>
    </source>
</evidence>
<protein>
    <submittedName>
        <fullName evidence="3">Vef-2</fullName>
    </submittedName>
</protein>
<evidence type="ECO:0000256" key="1">
    <source>
        <dbReference type="SAM" id="Phobius"/>
    </source>
</evidence>
<accession>A0AAE9LNF2</accession>
<name>A0AAE9LNF2_9ABAC</name>
<evidence type="ECO:0000259" key="2">
    <source>
        <dbReference type="PROSITE" id="PS51723"/>
    </source>
</evidence>
<dbReference type="PROSITE" id="PS51723">
    <property type="entry name" value="PEPTIDASE_M60"/>
    <property type="match status" value="1"/>
</dbReference>
<evidence type="ECO:0000313" key="3">
    <source>
        <dbReference type="EMBL" id="USC25883.1"/>
    </source>
</evidence>
<dbReference type="Proteomes" id="UP001256712">
    <property type="component" value="Segment"/>
</dbReference>
<sequence>MEFNLSIKPTKVPPWLSSDSNQFGLHHGRVPLNCVCNDLSSVRVQIRNPAQISELTLRFLNNNDETEHSVTITSVNDETFWTFNILSVPFIDRPLGEHPAEVSVTVNNFAYPLYVYKHNKSNIDNFKQTWSDSESTYALIDIENIVFLISSDDDKQLILANDFDLSSLFNFYDSVFAFYNNAIGLSHLTTDPVDKMYKLQYFCKINTASIVENFYQRNCMGSSNASLRVFLNINADLWPILTTISEGYVFSFGTPSPDLLRVWPNILANLYQYNSMTLDQRQNDAWIYNYGSGARVAADTNFWINSSRDFIAFPLRLQSLVYTLLTQHVYGKETFQLMYRQFRKFQIDNVDVIDYPIPDSLSNASQNLDCLPLFLLWQQNVVSKCFYNDNVKEIYTFERALSKLNRIAYPASKLLCDFDTETNNYGMPNLEFSYSLIFPLQTVFVDVILNLRINDFNQIVEDFIQIYDGTRLVHTLPVHKNCIQFSIGVGVYTMFVPRGRNKRYNITIPQNMFNERGNDCTNLYLIATNVTKQIDIMYTLKTQPDLVVRSVGYVADQHNALSVEFVVDTQKRAIKIKIFKRLINTFTFQIHRNNVLIRNIFVQGFNINNYIVVDYEYEDVLSIIKTQDLANNYFVFMNKRIHQLQTQYLLTENGVEDLNDQNFLNIHQQMRIKLVNDANFLNTHSFLLNVENSLKDNMLLMIKSLPDSNALMKKYWIYLPKHFQTIAVKPPLINTFLVIVATTTFLLFVFFVFVYIVIRVTTKSSNG</sequence>
<proteinExistence type="predicted"/>
<dbReference type="EMBL" id="OL685370">
    <property type="protein sequence ID" value="USC25883.1"/>
    <property type="molecule type" value="Genomic_DNA"/>
</dbReference>
<dbReference type="InterPro" id="IPR031161">
    <property type="entry name" value="Peptidase_M60_dom"/>
</dbReference>
<keyword evidence="4" id="KW-1185">Reference proteome</keyword>
<reference evidence="3" key="1">
    <citation type="journal article" date="2022" name="J. Invertebr. Pathol.">
        <title>Identification of a new nucleopolyhedrovirus isolated from the olive leaf moth, Palpita vitrealis, from two locations in Egypt.</title>
        <authorList>
            <person name="El-Salamouny S."/>
            <person name="Wennmann J.T."/>
            <person name="Kleespies R.G."/>
            <person name="Richert-Poggeler K.R."/>
            <person name="Mansour A."/>
            <person name="Awad M."/>
            <person name="Agamy E."/>
            <person name="Salama R."/>
            <person name="Jehle J.A."/>
        </authorList>
    </citation>
    <scope>NUCLEOTIDE SEQUENCE</scope>
    <source>
        <strain evidence="3">Giza 2005</strain>
    </source>
</reference>
<keyword evidence="1" id="KW-0812">Transmembrane</keyword>
<keyword evidence="1" id="KW-0472">Membrane</keyword>
<feature type="domain" description="Peptidase M60" evidence="2">
    <location>
        <begin position="27"/>
        <end position="330"/>
    </location>
</feature>
<feature type="transmembrane region" description="Helical" evidence="1">
    <location>
        <begin position="736"/>
        <end position="758"/>
    </location>
</feature>